<dbReference type="OrthoDB" id="3258243at2"/>
<evidence type="ECO:0000256" key="1">
    <source>
        <dbReference type="ARBA" id="ARBA00023015"/>
    </source>
</evidence>
<dbReference type="InterPro" id="IPR010982">
    <property type="entry name" value="Lambda_DNA-bd_dom_sf"/>
</dbReference>
<dbReference type="PANTHER" id="PTHR30146:SF109">
    <property type="entry name" value="HTH-TYPE TRANSCRIPTIONAL REGULATOR GALS"/>
    <property type="match status" value="1"/>
</dbReference>
<evidence type="ECO:0000256" key="2">
    <source>
        <dbReference type="ARBA" id="ARBA00023125"/>
    </source>
</evidence>
<dbReference type="InterPro" id="IPR028082">
    <property type="entry name" value="Peripla_BP_I"/>
</dbReference>
<dbReference type="GeneID" id="93094364"/>
<dbReference type="Pfam" id="PF13377">
    <property type="entry name" value="Peripla_BP_3"/>
    <property type="match status" value="1"/>
</dbReference>
<keyword evidence="3" id="KW-0804">Transcription</keyword>
<accession>A0A087C7I2</accession>
<evidence type="ECO:0000313" key="6">
    <source>
        <dbReference type="Proteomes" id="UP000029082"/>
    </source>
</evidence>
<name>A0A087C7I2_9BIFI</name>
<dbReference type="Proteomes" id="UP000029082">
    <property type="component" value="Unassembled WGS sequence"/>
</dbReference>
<protein>
    <submittedName>
        <fullName evidence="5">Periplasmic binding protein/LacI transcriptional regulator</fullName>
    </submittedName>
</protein>
<proteinExistence type="predicted"/>
<dbReference type="SUPFAM" id="SSF47413">
    <property type="entry name" value="lambda repressor-like DNA-binding domains"/>
    <property type="match status" value="1"/>
</dbReference>
<dbReference type="RefSeq" id="WP_033512307.1">
    <property type="nucleotide sequence ID" value="NZ_JDUO01000004.1"/>
</dbReference>
<reference evidence="5 6" key="1">
    <citation type="submission" date="2014-03" db="EMBL/GenBank/DDBJ databases">
        <title>Genomics of Bifidobacteria.</title>
        <authorList>
            <person name="Ventura M."/>
            <person name="Milani C."/>
            <person name="Lugli G.A."/>
        </authorList>
    </citation>
    <scope>NUCLEOTIDE SEQUENCE [LARGE SCALE GENOMIC DNA]</scope>
    <source>
        <strain evidence="5 6">DSM 21395</strain>
    </source>
</reference>
<keyword evidence="2" id="KW-0238">DNA-binding</keyword>
<dbReference type="PROSITE" id="PS50932">
    <property type="entry name" value="HTH_LACI_2"/>
    <property type="match status" value="1"/>
</dbReference>
<dbReference type="GO" id="GO:0000976">
    <property type="term" value="F:transcription cis-regulatory region binding"/>
    <property type="evidence" value="ECO:0007669"/>
    <property type="project" value="TreeGrafter"/>
</dbReference>
<evidence type="ECO:0000259" key="4">
    <source>
        <dbReference type="PROSITE" id="PS50932"/>
    </source>
</evidence>
<evidence type="ECO:0000313" key="5">
    <source>
        <dbReference type="EMBL" id="KFI79232.1"/>
    </source>
</evidence>
<dbReference type="PANTHER" id="PTHR30146">
    <property type="entry name" value="LACI-RELATED TRANSCRIPTIONAL REPRESSOR"/>
    <property type="match status" value="1"/>
</dbReference>
<keyword evidence="1" id="KW-0805">Transcription regulation</keyword>
<sequence length="333" mass="36148">MAYATIRDVARLAGVSVSTVSRALNTKGRISEHTKLVVEQAMKELGYIPDSRAQAMRSSKTGTVGLLVPDIRNPYFADLAYTIQDALFGAGYCTFIGTSSENADQQDSFIMSILSQRIDGAILVPQGGDSHALRLLIGRKLPLVFVDRQVEGLDTIPVVDSDPIPGLTEALEDIRAHGCSKVGYVSGPVLESPTLQEREYVFRELAAMAFGEDHVFVESTGFDQSSCVSVLRRMRRAGVGAVIFGYSPDAVRAVSLMHDNGIRVGLDISIVSFDDLEMFRLTSPHISVISQQVRRIGAIGAQTFLDMVVGHGAAGSHRVETTYIPRESVGRMR</sequence>
<dbReference type="SUPFAM" id="SSF53822">
    <property type="entry name" value="Periplasmic binding protein-like I"/>
    <property type="match status" value="1"/>
</dbReference>
<dbReference type="SMART" id="SM00354">
    <property type="entry name" value="HTH_LACI"/>
    <property type="match status" value="1"/>
</dbReference>
<dbReference type="CDD" id="cd01392">
    <property type="entry name" value="HTH_LacI"/>
    <property type="match status" value="1"/>
</dbReference>
<dbReference type="InterPro" id="IPR000843">
    <property type="entry name" value="HTH_LacI"/>
</dbReference>
<dbReference type="GO" id="GO:0003700">
    <property type="term" value="F:DNA-binding transcription factor activity"/>
    <property type="evidence" value="ECO:0007669"/>
    <property type="project" value="TreeGrafter"/>
</dbReference>
<dbReference type="InterPro" id="IPR046335">
    <property type="entry name" value="LacI/GalR-like_sensor"/>
</dbReference>
<dbReference type="STRING" id="1437603.GCA_000771525_01292"/>
<dbReference type="AlphaFoldDB" id="A0A087C7I2"/>
<comment type="caution">
    <text evidence="5">The sequence shown here is derived from an EMBL/GenBank/DDBJ whole genome shotgun (WGS) entry which is preliminary data.</text>
</comment>
<dbReference type="PRINTS" id="PR00036">
    <property type="entry name" value="HTHLACI"/>
</dbReference>
<dbReference type="eggNOG" id="COG1609">
    <property type="taxonomic scope" value="Bacteria"/>
</dbReference>
<feature type="domain" description="HTH lacI-type" evidence="4">
    <location>
        <begin position="4"/>
        <end position="58"/>
    </location>
</feature>
<dbReference type="Gene3D" id="1.10.260.40">
    <property type="entry name" value="lambda repressor-like DNA-binding domains"/>
    <property type="match status" value="1"/>
</dbReference>
<dbReference type="PROSITE" id="PS00356">
    <property type="entry name" value="HTH_LACI_1"/>
    <property type="match status" value="1"/>
</dbReference>
<gene>
    <name evidence="5" type="ORF">BMON_0431</name>
</gene>
<dbReference type="Pfam" id="PF00356">
    <property type="entry name" value="LacI"/>
    <property type="match status" value="1"/>
</dbReference>
<evidence type="ECO:0000256" key="3">
    <source>
        <dbReference type="ARBA" id="ARBA00023163"/>
    </source>
</evidence>
<dbReference type="EMBL" id="JGZE01000002">
    <property type="protein sequence ID" value="KFI79232.1"/>
    <property type="molecule type" value="Genomic_DNA"/>
</dbReference>
<keyword evidence="6" id="KW-1185">Reference proteome</keyword>
<dbReference type="Gene3D" id="3.40.50.2300">
    <property type="match status" value="2"/>
</dbReference>
<organism evidence="5 6">
    <name type="scientific">Bifidobacterium mongoliense DSM 21395</name>
    <dbReference type="NCBI Taxonomy" id="1437603"/>
    <lineage>
        <taxon>Bacteria</taxon>
        <taxon>Bacillati</taxon>
        <taxon>Actinomycetota</taxon>
        <taxon>Actinomycetes</taxon>
        <taxon>Bifidobacteriales</taxon>
        <taxon>Bifidobacteriaceae</taxon>
        <taxon>Bifidobacterium</taxon>
    </lineage>
</organism>